<evidence type="ECO:0000313" key="1">
    <source>
        <dbReference type="EMBL" id="PPL17758.1"/>
    </source>
</evidence>
<dbReference type="OrthoDB" id="5600861at2"/>
<reference evidence="2" key="1">
    <citation type="submission" date="2016-11" db="EMBL/GenBank/DDBJ databases">
        <authorList>
            <person name="Sisinthy S."/>
            <person name="Ara S."/>
            <person name="Gundlapally S.R."/>
        </authorList>
    </citation>
    <scope>NUCLEOTIDE SEQUENCE [LARGE SCALE GENOMIC DNA]</scope>
    <source>
        <strain evidence="2">V1-41</strain>
    </source>
</reference>
<gene>
    <name evidence="1" type="ORF">UN63_04130</name>
</gene>
<accession>A0A2P5TPZ9</accession>
<comment type="caution">
    <text evidence="1">The sequence shown here is derived from an EMBL/GenBank/DDBJ whole genome shotgun (WGS) entry which is preliminary data.</text>
</comment>
<dbReference type="Proteomes" id="UP000242231">
    <property type="component" value="Unassembled WGS sequence"/>
</dbReference>
<dbReference type="EMBL" id="MPZM01000005">
    <property type="protein sequence ID" value="PPL17758.1"/>
    <property type="molecule type" value="Genomic_DNA"/>
</dbReference>
<organism evidence="1 2">
    <name type="scientific">Oceanisphaera arctica</name>
    <dbReference type="NCBI Taxonomy" id="641510"/>
    <lineage>
        <taxon>Bacteria</taxon>
        <taxon>Pseudomonadati</taxon>
        <taxon>Pseudomonadota</taxon>
        <taxon>Gammaproteobacteria</taxon>
        <taxon>Aeromonadales</taxon>
        <taxon>Aeromonadaceae</taxon>
        <taxon>Oceanisphaera</taxon>
    </lineage>
</organism>
<keyword evidence="2" id="KW-1185">Reference proteome</keyword>
<proteinExistence type="predicted"/>
<dbReference type="AlphaFoldDB" id="A0A2P5TPZ9"/>
<name>A0A2P5TPZ9_9GAMM</name>
<dbReference type="RefSeq" id="WP_104485511.1">
    <property type="nucleotide sequence ID" value="NZ_BMYB01000011.1"/>
</dbReference>
<evidence type="ECO:0000313" key="2">
    <source>
        <dbReference type="Proteomes" id="UP000242231"/>
    </source>
</evidence>
<sequence>MNEHESLRKALSWLLEQPQLDQETIAEASRHFDLSPVDEEFLHRYFIEEQQRRADIQSKNTRNDDLDSS</sequence>
<protein>
    <submittedName>
        <fullName evidence="1">Uncharacterized protein</fullName>
    </submittedName>
</protein>